<comment type="catalytic activity">
    <reaction evidence="8 9">
        <text>guanosine(966) in 16S rRNA + S-adenosyl-L-methionine = N(2)-methylguanosine(966) in 16S rRNA + S-adenosyl-L-homocysteine + H(+)</text>
        <dbReference type="Rhea" id="RHEA:23548"/>
        <dbReference type="Rhea" id="RHEA-COMP:10211"/>
        <dbReference type="Rhea" id="RHEA-COMP:10212"/>
        <dbReference type="ChEBI" id="CHEBI:15378"/>
        <dbReference type="ChEBI" id="CHEBI:57856"/>
        <dbReference type="ChEBI" id="CHEBI:59789"/>
        <dbReference type="ChEBI" id="CHEBI:74269"/>
        <dbReference type="ChEBI" id="CHEBI:74481"/>
        <dbReference type="EC" id="2.1.1.171"/>
    </reaction>
</comment>
<dbReference type="GO" id="GO:0003676">
    <property type="term" value="F:nucleic acid binding"/>
    <property type="evidence" value="ECO:0007669"/>
    <property type="project" value="InterPro"/>
</dbReference>
<accession>A0A5N5TXB6</accession>
<dbReference type="SUPFAM" id="SSF53335">
    <property type="entry name" value="S-adenosyl-L-methionine-dependent methyltransferases"/>
    <property type="match status" value="1"/>
</dbReference>
<reference evidence="10" key="1">
    <citation type="submission" date="2021-05" db="EMBL/GenBank/DDBJ databases">
        <title>Molecular characterization for Shewanella algae harboring chromosomal blaOXA-55-like strains isolated from clinical and environment sample.</title>
        <authorList>
            <person name="Ohama Y."/>
            <person name="Aoki K."/>
            <person name="Harada S."/>
            <person name="Moriya K."/>
            <person name="Ishii Y."/>
            <person name="Tateda K."/>
        </authorList>
    </citation>
    <scope>NUCLEOTIDE SEQUENCE</scope>
    <source>
        <strain evidence="10">TUM17379</strain>
    </source>
</reference>
<dbReference type="InterPro" id="IPR029063">
    <property type="entry name" value="SAM-dependent_MTases_sf"/>
</dbReference>
<dbReference type="Proteomes" id="UP000825078">
    <property type="component" value="Chromosome"/>
</dbReference>
<dbReference type="AlphaFoldDB" id="A0A5N5TXB6"/>
<dbReference type="RefSeq" id="WP_025009234.1">
    <property type="nucleotide sequence ID" value="NZ_AP024609.1"/>
</dbReference>
<comment type="similarity">
    <text evidence="2 9">Belongs to the methyltransferase superfamily. RsmD family.</text>
</comment>
<dbReference type="InterPro" id="IPR002052">
    <property type="entry name" value="DNA_methylase_N6_adenine_CS"/>
</dbReference>
<dbReference type="PIRSF" id="PIRSF004553">
    <property type="entry name" value="CHP00095"/>
    <property type="match status" value="1"/>
</dbReference>
<evidence type="ECO:0000313" key="11">
    <source>
        <dbReference type="Proteomes" id="UP000825078"/>
    </source>
</evidence>
<sequence length="195" mass="21695">MAKNRPGSGQVRIIAGQWRSRKLPIQDLEGLRPTTDRVRETLFNWLAGELSGSSVLDCFGGSGALALEALSRYAAFARVYELQKTAAQQLQQNLQTLKCDSAEVINGDVLAGLARPADRRFDIVFIDPPFRKGLAEQTLTLLARHQWLNPGALIYLEVESELQQLPIPADWEALKEKQAGQVSYRLYRFPGGIES</sequence>
<keyword evidence="7 9" id="KW-0949">S-adenosyl-L-methionine</keyword>
<dbReference type="EMBL" id="AP024613">
    <property type="protein sequence ID" value="BCV47058.1"/>
    <property type="molecule type" value="Genomic_DNA"/>
</dbReference>
<dbReference type="PANTHER" id="PTHR43542">
    <property type="entry name" value="METHYLTRANSFERASE"/>
    <property type="match status" value="1"/>
</dbReference>
<dbReference type="NCBIfam" id="TIGR00095">
    <property type="entry name" value="16S rRNA (guanine(966)-N(2))-methyltransferase RsmD"/>
    <property type="match status" value="1"/>
</dbReference>
<keyword evidence="9" id="KW-0698">rRNA processing</keyword>
<evidence type="ECO:0000256" key="4">
    <source>
        <dbReference type="ARBA" id="ARBA00013682"/>
    </source>
</evidence>
<evidence type="ECO:0000256" key="1">
    <source>
        <dbReference type="ARBA" id="ARBA00002649"/>
    </source>
</evidence>
<dbReference type="PANTHER" id="PTHR43542:SF1">
    <property type="entry name" value="METHYLTRANSFERASE"/>
    <property type="match status" value="1"/>
</dbReference>
<dbReference type="GeneID" id="93811190"/>
<evidence type="ECO:0000256" key="5">
    <source>
        <dbReference type="ARBA" id="ARBA00022603"/>
    </source>
</evidence>
<protein>
    <recommendedName>
        <fullName evidence="4 9">Ribosomal RNA small subunit methyltransferase D</fullName>
        <ecNumber evidence="3 9">2.1.1.171</ecNumber>
    </recommendedName>
</protein>
<dbReference type="KEGG" id="salg:BS332_08510"/>
<dbReference type="EC" id="2.1.1.171" evidence="3 9"/>
<name>A0A5N5TXB6_9GAMM</name>
<organism evidence="10 11">
    <name type="scientific">Shewanella algae</name>
    <dbReference type="NCBI Taxonomy" id="38313"/>
    <lineage>
        <taxon>Bacteria</taxon>
        <taxon>Pseudomonadati</taxon>
        <taxon>Pseudomonadota</taxon>
        <taxon>Gammaproteobacteria</taxon>
        <taxon>Alteromonadales</taxon>
        <taxon>Shewanellaceae</taxon>
        <taxon>Shewanella</taxon>
    </lineage>
</organism>
<evidence type="ECO:0000256" key="2">
    <source>
        <dbReference type="ARBA" id="ARBA00005269"/>
    </source>
</evidence>
<dbReference type="Pfam" id="PF03602">
    <property type="entry name" value="Cons_hypoth95"/>
    <property type="match status" value="1"/>
</dbReference>
<evidence type="ECO:0000256" key="8">
    <source>
        <dbReference type="ARBA" id="ARBA00048326"/>
    </source>
</evidence>
<keyword evidence="6 9" id="KW-0808">Transferase</keyword>
<gene>
    <name evidence="10" type="primary">rsmD</name>
    <name evidence="10" type="ORF">TUM17379_40760</name>
</gene>
<evidence type="ECO:0000256" key="7">
    <source>
        <dbReference type="ARBA" id="ARBA00022691"/>
    </source>
</evidence>
<keyword evidence="5 9" id="KW-0489">Methyltransferase</keyword>
<dbReference type="CDD" id="cd02440">
    <property type="entry name" value="AdoMet_MTases"/>
    <property type="match status" value="1"/>
</dbReference>
<evidence type="ECO:0000256" key="3">
    <source>
        <dbReference type="ARBA" id="ARBA00012141"/>
    </source>
</evidence>
<evidence type="ECO:0000256" key="6">
    <source>
        <dbReference type="ARBA" id="ARBA00022679"/>
    </source>
</evidence>
<proteinExistence type="inferred from homology"/>
<comment type="function">
    <text evidence="1 9">Specifically methylates the guanine in position 966 of 16S rRNA in the assembled 30S particle.</text>
</comment>
<dbReference type="GO" id="GO:0052913">
    <property type="term" value="F:16S rRNA (guanine(966)-N(2))-methyltransferase activity"/>
    <property type="evidence" value="ECO:0007669"/>
    <property type="project" value="UniProtKB-EC"/>
</dbReference>
<evidence type="ECO:0000313" key="10">
    <source>
        <dbReference type="EMBL" id="BCV47058.1"/>
    </source>
</evidence>
<dbReference type="Gene3D" id="3.40.50.150">
    <property type="entry name" value="Vaccinia Virus protein VP39"/>
    <property type="match status" value="1"/>
</dbReference>
<dbReference type="PROSITE" id="PS00092">
    <property type="entry name" value="N6_MTASE"/>
    <property type="match status" value="1"/>
</dbReference>
<evidence type="ECO:0000256" key="9">
    <source>
        <dbReference type="PIRNR" id="PIRNR004553"/>
    </source>
</evidence>
<dbReference type="InterPro" id="IPR004398">
    <property type="entry name" value="RNA_MeTrfase_RsmD"/>
</dbReference>